<evidence type="ECO:0000259" key="5">
    <source>
        <dbReference type="PROSITE" id="PS50931"/>
    </source>
</evidence>
<dbReference type="InterPro" id="IPR050950">
    <property type="entry name" value="HTH-type_LysR_regulators"/>
</dbReference>
<dbReference type="NCBIfam" id="NF008416">
    <property type="entry name" value="PRK11242.1"/>
    <property type="match status" value="1"/>
</dbReference>
<dbReference type="SUPFAM" id="SSF53850">
    <property type="entry name" value="Periplasmic binding protein-like II"/>
    <property type="match status" value="1"/>
</dbReference>
<keyword evidence="2" id="KW-0805">Transcription regulation</keyword>
<dbReference type="SUPFAM" id="SSF46785">
    <property type="entry name" value="Winged helix' DNA-binding domain"/>
    <property type="match status" value="1"/>
</dbReference>
<dbReference type="InterPro" id="IPR037403">
    <property type="entry name" value="CynR_PBP2"/>
</dbReference>
<protein>
    <submittedName>
        <fullName evidence="6">LysR family cyn operon transcriptional activator</fullName>
    </submittedName>
</protein>
<dbReference type="InterPro" id="IPR005119">
    <property type="entry name" value="LysR_subst-bd"/>
</dbReference>
<dbReference type="RefSeq" id="WP_209995418.1">
    <property type="nucleotide sequence ID" value="NZ_BAAAJY010000006.1"/>
</dbReference>
<gene>
    <name evidence="6" type="ORF">JOF47_000237</name>
</gene>
<dbReference type="InterPro" id="IPR036388">
    <property type="entry name" value="WH-like_DNA-bd_sf"/>
</dbReference>
<name>A0ABS4X8D7_9MICC</name>
<keyword evidence="4" id="KW-0804">Transcription</keyword>
<sequence>MTAFSYSVQDLFSIKSIELSYSLNGMMLRHVRYLSAVAEHGNFTRAAEALFISQPTLSQQIKQLEKSLQVQLLDRTGRTVRLTDAGEAYLHYAKLAVRDLDAGERAIHDVKDLSRGSLRLAMTPTFTAYLIGPLLERFNSLHPGIAISVQEMTQDRIEAALAEDRLDLGIAFSGVRSLEIESQSLFVETLSMVRGEAHPRAGRKGAVTSKELGQEDLVLLSRDFATRIHIDNYCQDHGIGPRIAIEANSISAIVETVRRGRLATILPEAIAREYEGLESIAIVPEIPSRTASLLRRKGAYRNAASQAFTELISNWN</sequence>
<evidence type="ECO:0000256" key="1">
    <source>
        <dbReference type="ARBA" id="ARBA00009437"/>
    </source>
</evidence>
<dbReference type="Proteomes" id="UP001296993">
    <property type="component" value="Unassembled WGS sequence"/>
</dbReference>
<evidence type="ECO:0000256" key="4">
    <source>
        <dbReference type="ARBA" id="ARBA00023163"/>
    </source>
</evidence>
<dbReference type="EMBL" id="JAGIOF010000001">
    <property type="protein sequence ID" value="MBP2384726.1"/>
    <property type="molecule type" value="Genomic_DNA"/>
</dbReference>
<reference evidence="6 7" key="1">
    <citation type="submission" date="2021-03" db="EMBL/GenBank/DDBJ databases">
        <title>Sequencing the genomes of 1000 actinobacteria strains.</title>
        <authorList>
            <person name="Klenk H.-P."/>
        </authorList>
    </citation>
    <scope>NUCLEOTIDE SEQUENCE [LARGE SCALE GENOMIC DNA]</scope>
    <source>
        <strain evidence="6 7">DSM 15797</strain>
    </source>
</reference>
<dbReference type="PROSITE" id="PS50931">
    <property type="entry name" value="HTH_LYSR"/>
    <property type="match status" value="1"/>
</dbReference>
<dbReference type="Gene3D" id="3.40.190.290">
    <property type="match status" value="1"/>
</dbReference>
<proteinExistence type="inferred from homology"/>
<evidence type="ECO:0000256" key="2">
    <source>
        <dbReference type="ARBA" id="ARBA00023015"/>
    </source>
</evidence>
<accession>A0ABS4X8D7</accession>
<dbReference type="Pfam" id="PF00126">
    <property type="entry name" value="HTH_1"/>
    <property type="match status" value="1"/>
</dbReference>
<feature type="domain" description="HTH lysR-type" evidence="5">
    <location>
        <begin position="26"/>
        <end position="83"/>
    </location>
</feature>
<evidence type="ECO:0000256" key="3">
    <source>
        <dbReference type="ARBA" id="ARBA00023125"/>
    </source>
</evidence>
<dbReference type="PANTHER" id="PTHR30419">
    <property type="entry name" value="HTH-TYPE TRANSCRIPTIONAL REGULATOR YBHD"/>
    <property type="match status" value="1"/>
</dbReference>
<dbReference type="CDD" id="cd08425">
    <property type="entry name" value="PBP2_CynR"/>
    <property type="match status" value="1"/>
</dbReference>
<keyword evidence="3" id="KW-0238">DNA-binding</keyword>
<dbReference type="Pfam" id="PF03466">
    <property type="entry name" value="LysR_substrate"/>
    <property type="match status" value="1"/>
</dbReference>
<dbReference type="InterPro" id="IPR036390">
    <property type="entry name" value="WH_DNA-bd_sf"/>
</dbReference>
<dbReference type="PRINTS" id="PR00039">
    <property type="entry name" value="HTHLYSR"/>
</dbReference>
<dbReference type="Gene3D" id="1.10.10.10">
    <property type="entry name" value="Winged helix-like DNA-binding domain superfamily/Winged helix DNA-binding domain"/>
    <property type="match status" value="1"/>
</dbReference>
<comment type="similarity">
    <text evidence="1">Belongs to the LysR transcriptional regulatory family.</text>
</comment>
<evidence type="ECO:0000313" key="6">
    <source>
        <dbReference type="EMBL" id="MBP2384726.1"/>
    </source>
</evidence>
<evidence type="ECO:0000313" key="7">
    <source>
        <dbReference type="Proteomes" id="UP001296993"/>
    </source>
</evidence>
<dbReference type="InterPro" id="IPR000847">
    <property type="entry name" value="LysR_HTH_N"/>
</dbReference>
<keyword evidence="7" id="KW-1185">Reference proteome</keyword>
<comment type="caution">
    <text evidence="6">The sequence shown here is derived from an EMBL/GenBank/DDBJ whole genome shotgun (WGS) entry which is preliminary data.</text>
</comment>
<organism evidence="6 7">
    <name type="scientific">Paeniglutamicibacter kerguelensis</name>
    <dbReference type="NCBI Taxonomy" id="254788"/>
    <lineage>
        <taxon>Bacteria</taxon>
        <taxon>Bacillati</taxon>
        <taxon>Actinomycetota</taxon>
        <taxon>Actinomycetes</taxon>
        <taxon>Micrococcales</taxon>
        <taxon>Micrococcaceae</taxon>
        <taxon>Paeniglutamicibacter</taxon>
    </lineage>
</organism>